<dbReference type="Proteomes" id="UP001447188">
    <property type="component" value="Unassembled WGS sequence"/>
</dbReference>
<protein>
    <submittedName>
        <fullName evidence="1">Uncharacterized protein</fullName>
    </submittedName>
</protein>
<comment type="caution">
    <text evidence="1">The sequence shown here is derived from an EMBL/GenBank/DDBJ whole genome shotgun (WGS) entry which is preliminary data.</text>
</comment>
<sequence>MAFALPGEEGVDHIALRGARGAPPALCALAQEQARFGHDRVTPGWDEGCRANGDDVDVEVNQISELDLPDVALERRPVRSRRCAIWEMESGLLLVS</sequence>
<evidence type="ECO:0000313" key="2">
    <source>
        <dbReference type="Proteomes" id="UP001447188"/>
    </source>
</evidence>
<gene>
    <name evidence="1" type="ORF">Q9L58_005619</name>
</gene>
<evidence type="ECO:0000313" key="1">
    <source>
        <dbReference type="EMBL" id="KAL0635411.1"/>
    </source>
</evidence>
<dbReference type="EMBL" id="JBBBZM010000070">
    <property type="protein sequence ID" value="KAL0635411.1"/>
    <property type="molecule type" value="Genomic_DNA"/>
</dbReference>
<proteinExistence type="predicted"/>
<reference evidence="1 2" key="1">
    <citation type="submission" date="2024-02" db="EMBL/GenBank/DDBJ databases">
        <title>Discinaceae phylogenomics.</title>
        <authorList>
            <person name="Dirks A.C."/>
            <person name="James T.Y."/>
        </authorList>
    </citation>
    <scope>NUCLEOTIDE SEQUENCE [LARGE SCALE GENOMIC DNA]</scope>
    <source>
        <strain evidence="1 2">ACD0624</strain>
    </source>
</reference>
<keyword evidence="2" id="KW-1185">Reference proteome</keyword>
<accession>A0ABR3GIL5</accession>
<name>A0ABR3GIL5_9PEZI</name>
<organism evidence="1 2">
    <name type="scientific">Discina gigas</name>
    <dbReference type="NCBI Taxonomy" id="1032678"/>
    <lineage>
        <taxon>Eukaryota</taxon>
        <taxon>Fungi</taxon>
        <taxon>Dikarya</taxon>
        <taxon>Ascomycota</taxon>
        <taxon>Pezizomycotina</taxon>
        <taxon>Pezizomycetes</taxon>
        <taxon>Pezizales</taxon>
        <taxon>Discinaceae</taxon>
        <taxon>Discina</taxon>
    </lineage>
</organism>